<organism evidence="2 3">
    <name type="scientific">Jatrophihabitans cynanchi</name>
    <dbReference type="NCBI Taxonomy" id="2944128"/>
    <lineage>
        <taxon>Bacteria</taxon>
        <taxon>Bacillati</taxon>
        <taxon>Actinomycetota</taxon>
        <taxon>Actinomycetes</taxon>
        <taxon>Jatrophihabitantales</taxon>
        <taxon>Jatrophihabitantaceae</taxon>
        <taxon>Jatrophihabitans</taxon>
    </lineage>
</organism>
<keyword evidence="3" id="KW-1185">Reference proteome</keyword>
<dbReference type="SUPFAM" id="SSF52540">
    <property type="entry name" value="P-loop containing nucleoside triphosphate hydrolases"/>
    <property type="match status" value="1"/>
</dbReference>
<name>A0ABY7K2Y2_9ACTN</name>
<dbReference type="Gene3D" id="3.40.50.300">
    <property type="entry name" value="P-loop containing nucleotide triphosphate hydrolases"/>
    <property type="match status" value="1"/>
</dbReference>
<gene>
    <name evidence="2" type="ORF">M6B22_10655</name>
</gene>
<dbReference type="RefSeq" id="WP_269445740.1">
    <property type="nucleotide sequence ID" value="NZ_CP097463.1"/>
</dbReference>
<evidence type="ECO:0000313" key="2">
    <source>
        <dbReference type="EMBL" id="WAX59199.1"/>
    </source>
</evidence>
<dbReference type="Pfam" id="PF02374">
    <property type="entry name" value="ArsA_ATPase"/>
    <property type="match status" value="1"/>
</dbReference>
<sequence>MVSSRPATRAASKLRAEISARARLHIVTGKGGTGKTTVAAALAFALANAGRKVLLVEVEGRQAIAQLFDVAALPYQEVRLTTAPSGGSLWGLAIDAEQAMIEYLDMFYGLKRSARGLKRMGAVDFVTTLAPGLRDVLLTGKVKEAVTRTDSDGHPAYDAVVLDGPPTGRIAKFLDATKEVASLTKFGPINRQSDGVITLLHGPRTVVHLVTLLEEMPVQETLDAAAELAGLGFQLGVVVVNRARPALVTDGQLGTDGVDLPVLKAGLRKARVPVAHATAFAHEMADYAQRQQLQVENSLRLDALSVPRIELPDLNPPVELGELNELAGYFLEGDR</sequence>
<evidence type="ECO:0000259" key="1">
    <source>
        <dbReference type="Pfam" id="PF02374"/>
    </source>
</evidence>
<protein>
    <submittedName>
        <fullName evidence="2">AAA family ATPase</fullName>
    </submittedName>
</protein>
<dbReference type="EMBL" id="CP097463">
    <property type="protein sequence ID" value="WAX59199.1"/>
    <property type="molecule type" value="Genomic_DNA"/>
</dbReference>
<dbReference type="Proteomes" id="UP001164693">
    <property type="component" value="Chromosome"/>
</dbReference>
<dbReference type="InterPro" id="IPR016300">
    <property type="entry name" value="ATPase_ArsA/GET3"/>
</dbReference>
<dbReference type="InterPro" id="IPR027417">
    <property type="entry name" value="P-loop_NTPase"/>
</dbReference>
<dbReference type="InterPro" id="IPR025723">
    <property type="entry name" value="ArsA/GET3_ATPase-like"/>
</dbReference>
<accession>A0ABY7K2Y2</accession>
<dbReference type="PANTHER" id="PTHR10803:SF31">
    <property type="entry name" value="ATPASE RV3679-RELATED"/>
    <property type="match status" value="1"/>
</dbReference>
<reference evidence="2" key="1">
    <citation type="submission" date="2022-05" db="EMBL/GenBank/DDBJ databases">
        <title>Jatrophihabitans sp. SB3-54 whole genome sequence.</title>
        <authorList>
            <person name="Suh M.K."/>
            <person name="Eom M.K."/>
            <person name="Kim J.S."/>
            <person name="Kim H.S."/>
            <person name="Do H.E."/>
            <person name="Shin Y.K."/>
            <person name="Lee J.-S."/>
        </authorList>
    </citation>
    <scope>NUCLEOTIDE SEQUENCE</scope>
    <source>
        <strain evidence="2">SB3-54</strain>
    </source>
</reference>
<evidence type="ECO:0000313" key="3">
    <source>
        <dbReference type="Proteomes" id="UP001164693"/>
    </source>
</evidence>
<proteinExistence type="predicted"/>
<dbReference type="PANTHER" id="PTHR10803">
    <property type="entry name" value="ARSENICAL PUMP-DRIVING ATPASE ARSENITE-TRANSLOCATING ATPASE"/>
    <property type="match status" value="1"/>
</dbReference>
<feature type="domain" description="ArsA/GET3 Anion-transporting ATPase-like" evidence="1">
    <location>
        <begin position="25"/>
        <end position="189"/>
    </location>
</feature>